<proteinExistence type="predicted"/>
<gene>
    <name evidence="1" type="ORF">KGM_215161</name>
</gene>
<reference evidence="1 2" key="1">
    <citation type="journal article" date="2011" name="Cell">
        <title>The monarch butterfly genome yields insights into long-distance migration.</title>
        <authorList>
            <person name="Zhan S."/>
            <person name="Merlin C."/>
            <person name="Boore J.L."/>
            <person name="Reppert S.M."/>
        </authorList>
    </citation>
    <scope>NUCLEOTIDE SEQUENCE [LARGE SCALE GENOMIC DNA]</scope>
    <source>
        <strain evidence="1">F-2</strain>
    </source>
</reference>
<protein>
    <submittedName>
        <fullName evidence="1">Integrase core domain protein</fullName>
    </submittedName>
</protein>
<dbReference type="InParanoid" id="A0A212F2T1"/>
<organism evidence="1 2">
    <name type="scientific">Danaus plexippus plexippus</name>
    <dbReference type="NCBI Taxonomy" id="278856"/>
    <lineage>
        <taxon>Eukaryota</taxon>
        <taxon>Metazoa</taxon>
        <taxon>Ecdysozoa</taxon>
        <taxon>Arthropoda</taxon>
        <taxon>Hexapoda</taxon>
        <taxon>Insecta</taxon>
        <taxon>Pterygota</taxon>
        <taxon>Neoptera</taxon>
        <taxon>Endopterygota</taxon>
        <taxon>Lepidoptera</taxon>
        <taxon>Glossata</taxon>
        <taxon>Ditrysia</taxon>
        <taxon>Papilionoidea</taxon>
        <taxon>Nymphalidae</taxon>
        <taxon>Danainae</taxon>
        <taxon>Danaini</taxon>
        <taxon>Danaina</taxon>
        <taxon>Danaus</taxon>
        <taxon>Danaus</taxon>
    </lineage>
</organism>
<dbReference type="KEGG" id="dpl:KGM_215161"/>
<dbReference type="AlphaFoldDB" id="A0A212F2T1"/>
<accession>A0A212F2T1</accession>
<name>A0A212F2T1_DANPL</name>
<evidence type="ECO:0000313" key="1">
    <source>
        <dbReference type="EMBL" id="OWR48037.1"/>
    </source>
</evidence>
<sequence>MAETPLEFPVDVDLIATATKKDRVLSRVRHYILVGWPSKVDDKHLHSYWLHRSELSLHEDCVLLGCRVVIPPELRIPSSSNTSRALHVLSTSRFSAKYGKIPFAKEIRERLRVLTSIR</sequence>
<comment type="caution">
    <text evidence="1">The sequence shown here is derived from an EMBL/GenBank/DDBJ whole genome shotgun (WGS) entry which is preliminary data.</text>
</comment>
<dbReference type="Proteomes" id="UP000007151">
    <property type="component" value="Unassembled WGS sequence"/>
</dbReference>
<dbReference type="STRING" id="278856.A0A212F2T1"/>
<evidence type="ECO:0000313" key="2">
    <source>
        <dbReference type="Proteomes" id="UP000007151"/>
    </source>
</evidence>
<keyword evidence="2" id="KW-1185">Reference proteome</keyword>
<dbReference type="EMBL" id="AGBW02010688">
    <property type="protein sequence ID" value="OWR48037.1"/>
    <property type="molecule type" value="Genomic_DNA"/>
</dbReference>